<dbReference type="InterPro" id="IPR007305">
    <property type="entry name" value="Vesicle_transpt_Got1/SFT2"/>
</dbReference>
<protein>
    <recommendedName>
        <fullName evidence="8">Vesicle transport protein</fullName>
    </recommendedName>
</protein>
<dbReference type="PANTHER" id="PTHR23137">
    <property type="entry name" value="VESICLE TRANSPORT PROTEIN-RELATED"/>
    <property type="match status" value="1"/>
</dbReference>
<evidence type="ECO:0000256" key="6">
    <source>
        <dbReference type="ARBA" id="ARBA00023136"/>
    </source>
</evidence>
<dbReference type="PANTHER" id="PTHR23137:SF6">
    <property type="entry name" value="VESICLE TRANSPORT PROTEIN"/>
    <property type="match status" value="1"/>
</dbReference>
<comment type="subcellular location">
    <subcellularLocation>
        <location evidence="1 8">Membrane</location>
        <topology evidence="1 8">Multi-pass membrane protein</topology>
    </subcellularLocation>
</comment>
<comment type="function">
    <text evidence="8">May be involved in fusion of retrograde transport vesicles derived from an endocytic compartment with the Golgi complex.</text>
</comment>
<feature type="region of interest" description="Disordered" evidence="9">
    <location>
        <begin position="1"/>
        <end position="21"/>
    </location>
</feature>
<keyword evidence="4 8" id="KW-0653">Protein transport</keyword>
<reference evidence="10" key="1">
    <citation type="submission" date="2021-01" db="EMBL/GenBank/DDBJ databases">
        <authorList>
            <person name="Corre E."/>
            <person name="Pelletier E."/>
            <person name="Niang G."/>
            <person name="Scheremetjew M."/>
            <person name="Finn R."/>
            <person name="Kale V."/>
            <person name="Holt S."/>
            <person name="Cochrane G."/>
            <person name="Meng A."/>
            <person name="Brown T."/>
            <person name="Cohen L."/>
        </authorList>
    </citation>
    <scope>NUCLEOTIDE SEQUENCE</scope>
    <source>
        <strain evidence="10">UTEX LB 985</strain>
    </source>
</reference>
<evidence type="ECO:0000256" key="3">
    <source>
        <dbReference type="ARBA" id="ARBA00022692"/>
    </source>
</evidence>
<dbReference type="GO" id="GO:0015031">
    <property type="term" value="P:protein transport"/>
    <property type="evidence" value="ECO:0007669"/>
    <property type="project" value="UniProtKB-KW"/>
</dbReference>
<feature type="transmembrane region" description="Helical" evidence="8">
    <location>
        <begin position="162"/>
        <end position="183"/>
    </location>
</feature>
<dbReference type="EMBL" id="HBGU01037794">
    <property type="protein sequence ID" value="CAD9464101.1"/>
    <property type="molecule type" value="Transcribed_RNA"/>
</dbReference>
<dbReference type="GO" id="GO:0016192">
    <property type="term" value="P:vesicle-mediated transport"/>
    <property type="evidence" value="ECO:0007669"/>
    <property type="project" value="InterPro"/>
</dbReference>
<keyword evidence="5 8" id="KW-1133">Transmembrane helix</keyword>
<evidence type="ECO:0000256" key="1">
    <source>
        <dbReference type="ARBA" id="ARBA00004141"/>
    </source>
</evidence>
<feature type="transmembrane region" description="Helical" evidence="8">
    <location>
        <begin position="138"/>
        <end position="156"/>
    </location>
</feature>
<accession>A0A7S2DTQ9</accession>
<evidence type="ECO:0000313" key="10">
    <source>
        <dbReference type="EMBL" id="CAD9464101.1"/>
    </source>
</evidence>
<dbReference type="InterPro" id="IPR011691">
    <property type="entry name" value="Vesicle_transpt_SFT2"/>
</dbReference>
<dbReference type="GO" id="GO:0012505">
    <property type="term" value="C:endomembrane system"/>
    <property type="evidence" value="ECO:0007669"/>
    <property type="project" value="UniProtKB-ARBA"/>
</dbReference>
<feature type="transmembrane region" description="Helical" evidence="8">
    <location>
        <begin position="102"/>
        <end position="122"/>
    </location>
</feature>
<dbReference type="Pfam" id="PF04178">
    <property type="entry name" value="Got1"/>
    <property type="match status" value="1"/>
</dbReference>
<keyword evidence="6 8" id="KW-0472">Membrane</keyword>
<keyword evidence="3 8" id="KW-0812">Transmembrane</keyword>
<evidence type="ECO:0000256" key="9">
    <source>
        <dbReference type="SAM" id="MobiDB-lite"/>
    </source>
</evidence>
<evidence type="ECO:0000256" key="5">
    <source>
        <dbReference type="ARBA" id="ARBA00022989"/>
    </source>
</evidence>
<dbReference type="GO" id="GO:0005737">
    <property type="term" value="C:cytoplasm"/>
    <property type="evidence" value="ECO:0007669"/>
    <property type="project" value="UniProtKB-ARBA"/>
</dbReference>
<comment type="similarity">
    <text evidence="7 8">Belongs to the SFT2 family.</text>
</comment>
<dbReference type="GO" id="GO:0016020">
    <property type="term" value="C:membrane"/>
    <property type="evidence" value="ECO:0007669"/>
    <property type="project" value="UniProtKB-SubCell"/>
</dbReference>
<evidence type="ECO:0000256" key="2">
    <source>
        <dbReference type="ARBA" id="ARBA00022448"/>
    </source>
</evidence>
<keyword evidence="2 8" id="KW-0813">Transport</keyword>
<evidence type="ECO:0000256" key="8">
    <source>
        <dbReference type="RuleBase" id="RU363111"/>
    </source>
</evidence>
<organism evidence="10">
    <name type="scientific">Haptolina brevifila</name>
    <dbReference type="NCBI Taxonomy" id="156173"/>
    <lineage>
        <taxon>Eukaryota</taxon>
        <taxon>Haptista</taxon>
        <taxon>Haptophyta</taxon>
        <taxon>Prymnesiophyceae</taxon>
        <taxon>Prymnesiales</taxon>
        <taxon>Prymnesiaceae</taxon>
        <taxon>Haptolina</taxon>
    </lineage>
</organism>
<gene>
    <name evidence="10" type="ORF">CBRE1094_LOCUS20679</name>
</gene>
<evidence type="ECO:0000256" key="4">
    <source>
        <dbReference type="ARBA" id="ARBA00022927"/>
    </source>
</evidence>
<dbReference type="AlphaFoldDB" id="A0A7S2DTQ9"/>
<feature type="transmembrane region" description="Helical" evidence="8">
    <location>
        <begin position="76"/>
        <end position="96"/>
    </location>
</feature>
<evidence type="ECO:0000256" key="7">
    <source>
        <dbReference type="ARBA" id="ARBA00025800"/>
    </source>
</evidence>
<name>A0A7S2DTQ9_9EUKA</name>
<proteinExistence type="inferred from homology"/>
<sequence length="198" mass="21385">MPSSGFNEWLPTSLSGSSTSATNKKPGFAAAARSVQLAIAPAREHATTAASAAGLPTNNGADTCCPSLTFRERVQGCIACLIVGFVISFLGFISFWTGNITAFAILYTLGNIVSICASGFLFGPRRQLRNMARAKRRWAVGIYLGSMVLTLALAFLHAGPLILVSVFFQWCALIWYIASYIPFGQKIISKMFQKVIEF</sequence>